<dbReference type="PROSITE" id="PS50056">
    <property type="entry name" value="TYR_PHOSPHATASE_2"/>
    <property type="match status" value="1"/>
</dbReference>
<dbReference type="SUPFAM" id="SSF52799">
    <property type="entry name" value="(Phosphotyrosine protein) phosphatases II"/>
    <property type="match status" value="1"/>
</dbReference>
<dbReference type="FunCoup" id="E9G7L9">
    <property type="interactions" value="946"/>
</dbReference>
<dbReference type="Proteomes" id="UP000000305">
    <property type="component" value="Unassembled WGS sequence"/>
</dbReference>
<dbReference type="Pfam" id="PF13949">
    <property type="entry name" value="ALIX_LYPXL_bnd"/>
    <property type="match status" value="1"/>
</dbReference>
<keyword evidence="5" id="KW-0175">Coiled coil</keyword>
<reference evidence="10 11" key="1">
    <citation type="journal article" date="2011" name="Science">
        <title>The ecoresponsive genome of Daphnia pulex.</title>
        <authorList>
            <person name="Colbourne J.K."/>
            <person name="Pfrender M.E."/>
            <person name="Gilbert D."/>
            <person name="Thomas W.K."/>
            <person name="Tucker A."/>
            <person name="Oakley T.H."/>
            <person name="Tokishita S."/>
            <person name="Aerts A."/>
            <person name="Arnold G.J."/>
            <person name="Basu M.K."/>
            <person name="Bauer D.J."/>
            <person name="Caceres C.E."/>
            <person name="Carmel L."/>
            <person name="Casola C."/>
            <person name="Choi J.H."/>
            <person name="Detter J.C."/>
            <person name="Dong Q."/>
            <person name="Dusheyko S."/>
            <person name="Eads B.D."/>
            <person name="Frohlich T."/>
            <person name="Geiler-Samerotte K.A."/>
            <person name="Gerlach D."/>
            <person name="Hatcher P."/>
            <person name="Jogdeo S."/>
            <person name="Krijgsveld J."/>
            <person name="Kriventseva E.V."/>
            <person name="Kultz D."/>
            <person name="Laforsch C."/>
            <person name="Lindquist E."/>
            <person name="Lopez J."/>
            <person name="Manak J.R."/>
            <person name="Muller J."/>
            <person name="Pangilinan J."/>
            <person name="Patwardhan R.P."/>
            <person name="Pitluck S."/>
            <person name="Pritham E.J."/>
            <person name="Rechtsteiner A."/>
            <person name="Rho M."/>
            <person name="Rogozin I.B."/>
            <person name="Sakarya O."/>
            <person name="Salamov A."/>
            <person name="Schaack S."/>
            <person name="Shapiro H."/>
            <person name="Shiga Y."/>
            <person name="Skalitzky C."/>
            <person name="Smith Z."/>
            <person name="Souvorov A."/>
            <person name="Sung W."/>
            <person name="Tang Z."/>
            <person name="Tsuchiya D."/>
            <person name="Tu H."/>
            <person name="Vos H."/>
            <person name="Wang M."/>
            <person name="Wolf Y.I."/>
            <person name="Yamagata H."/>
            <person name="Yamada T."/>
            <person name="Ye Y."/>
            <person name="Shaw J.R."/>
            <person name="Andrews J."/>
            <person name="Crease T.J."/>
            <person name="Tang H."/>
            <person name="Lucas S.M."/>
            <person name="Robertson H.M."/>
            <person name="Bork P."/>
            <person name="Koonin E.V."/>
            <person name="Zdobnov E.M."/>
            <person name="Grigoriev I.V."/>
            <person name="Lynch M."/>
            <person name="Boore J.L."/>
        </authorList>
    </citation>
    <scope>NUCLEOTIDE SEQUENCE [LARGE SCALE GENOMIC DNA]</scope>
</reference>
<feature type="compositionally biased region" description="Low complexity" evidence="6">
    <location>
        <begin position="1604"/>
        <end position="1625"/>
    </location>
</feature>
<dbReference type="KEGG" id="dpx:DAPPUDRAFT_194485"/>
<dbReference type="PANTHER" id="PTHR23030">
    <property type="entry name" value="PCD6 INTERACTING PROTEIN-RELATED"/>
    <property type="match status" value="1"/>
</dbReference>
<gene>
    <name evidence="10" type="ORF">DAPPUDRAFT_194485</name>
</gene>
<keyword evidence="11" id="KW-1185">Reference proteome</keyword>
<dbReference type="InterPro" id="IPR029021">
    <property type="entry name" value="Prot-tyrosine_phosphatase-like"/>
</dbReference>
<dbReference type="SMART" id="SM00404">
    <property type="entry name" value="PTPc_motif"/>
    <property type="match status" value="1"/>
</dbReference>
<accession>E9G7L9</accession>
<sequence>MEGVPKLYMLRTTLKTSPERTDFSRKVKWQIREHFNEDPNSYANETRELETLRAAACHPPQDFTGCSLLKKYYCQLNFLQNRFTFSEAGRDEVFFTWCDMYTGLAYSTTDIKHEMACVLYNIGALHMNLGAMDSRQTADGMKISCSHFQCAAWAFQQLNEKYPQQRETDLGYDLVKFFATVSLAQAQECILEKSIIDGRKPGIVAKVAAQIVDYYKSAVKVLDQGDNHPDGNALVEVAGVKAYNIWKKYSEFKMTFHQCVALLYMGIHSEEMQKMGERLAYFQAAMDKLTEATKKAKKLENKSESVNDAISFVHDVVGGKLKAAEKENEFVYHEKVPDRASLPDIKGASLVKGTPFDVTDPEIAGQDIFHRLVPMEAHEASSLYSEEKAKLLRRVGGNVEEKDQELALFLTSLQVNIKWLVDQLRVHLEPSGLPQELIDLCAAFSVETNVVQSLIDAMGELSSVYTDVESSLAEIQNLLSEEQENERIYQGQGKRPPSMILKELSLEAGRFVEAHAKAADSNMLLHKAINSHLGNLRTLSLPLSEIQAQLPSIQVLESSKDQAAIKELHRLLDKVEEMRKQRQMLYTQLREALQADDITKLATHQTDLEVLFTQELAKHQRLTSLIEQNLSAQEKILVALTEANARYADTRRSTADIQQRRVATVAALMASAEAYPDLIAKCQKGLEFYRKMDTNVTKLLQRLRSVCRVQQEEREQQEAARERNRPSPVTNPRPEIPESTDVTSGPKLKDFLHLMKKDRVGMEPTFIPTTSSAPPPGSAGADAVAPFSYPYQRPTPLANQSGASSLAQSSYNYPSPSASPLHQQPTTAVNPHPIPTSQPQQPSYPSAGCQAYLGQQPSGGGGGNNPQSFASVSQMGQQPAPSVPVTTTSNSSINYPTASYMTPNGGTSSAYAPHLAPAIQQPPSSAAPSSFSQMAAAVSQQQQTYGVASYLNQPSVGRETQSGPLSYPNTHVSIPPTQQQQYPYYPGTGHQGPGLITAASASGIGQYQHYPYYPNPVDPVNNYHYQHPGSYYPAANSYPPAAEQILQPTPLAPTSVPPAPTVAQAPVAHLPATVPPNPTGVGQVTSNLELLTLLDLSVPMAPIGGLLEPQPREAQTPGGSTQGTTTLTNSTIKSVMMAPAATPDPIQPTSISSATESFPLHESPTKSEVKLATLPTTGHKDPLADAELACKLAVEVEKLDKLVDGLTRKSLNGPTSLDTRWKEVLELQERESTRHSISVARCYPMKNRLPDVLPYDHNRVELPTTKDDYINASLVPALSPGAPSFIATQTPLPCSQQDFWTMIWQQSVEIVVCLLSDAEIPKPSPSTSAIYWPVEKGRDVISGPWTITLQSSNIRSYCHERILGLSKNGEAKQRVVIHLQFTAWPGSSFPASPAQFLQLTNEVLHCWQQQRSKTHPIVVHCLAGAGRTGLFCLLSTALNDLTSGHGLLDVVRVAASLCQHRRNMFRDREHLLFAYQALLYHAQDLLMKRGILSGTTSLQGSPIKKHHPSQDFIHSPIPTPSNNATPVLEAAANVLKETTATEEVAPQVTEEPAAMLQTTDTPTPKKSQALGALAILDPANFTLDGGQTNRHRVTKESFKNASQLGSMSDSSDPLSQLDPLWSLAK</sequence>
<feature type="coiled-coil region" evidence="5">
    <location>
        <begin position="561"/>
        <end position="595"/>
    </location>
</feature>
<dbReference type="Pfam" id="PF00102">
    <property type="entry name" value="Y_phosphatase"/>
    <property type="match status" value="1"/>
</dbReference>
<comment type="subcellular location">
    <subcellularLocation>
        <location evidence="2">Cytoplasm</location>
    </subcellularLocation>
    <subcellularLocation>
        <location evidence="1">Endosome</location>
    </subcellularLocation>
</comment>
<dbReference type="Pfam" id="PF03097">
    <property type="entry name" value="BRO1"/>
    <property type="match status" value="1"/>
</dbReference>
<dbReference type="InterPro" id="IPR016130">
    <property type="entry name" value="Tyr_Pase_AS"/>
</dbReference>
<dbReference type="OrthoDB" id="10266451at2759"/>
<dbReference type="GO" id="GO:0004725">
    <property type="term" value="F:protein tyrosine phosphatase activity"/>
    <property type="evidence" value="ECO:0007669"/>
    <property type="project" value="InterPro"/>
</dbReference>
<dbReference type="HOGENOM" id="CLU_001129_0_0_1"/>
<dbReference type="Gene3D" id="1.25.40.280">
    <property type="entry name" value="alix/aip1 like domains"/>
    <property type="match status" value="1"/>
</dbReference>
<evidence type="ECO:0008006" key="12">
    <source>
        <dbReference type="Google" id="ProtNLM"/>
    </source>
</evidence>
<feature type="region of interest" description="Disordered" evidence="6">
    <location>
        <begin position="1585"/>
        <end position="1625"/>
    </location>
</feature>
<feature type="region of interest" description="Disordered" evidence="6">
    <location>
        <begin position="764"/>
        <end position="890"/>
    </location>
</feature>
<feature type="compositionally biased region" description="Low complexity" evidence="6">
    <location>
        <begin position="768"/>
        <end position="786"/>
    </location>
</feature>
<evidence type="ECO:0000256" key="2">
    <source>
        <dbReference type="ARBA" id="ARBA00004496"/>
    </source>
</evidence>
<dbReference type="EMBL" id="GL732534">
    <property type="protein sequence ID" value="EFX84491.1"/>
    <property type="molecule type" value="Genomic_DNA"/>
</dbReference>
<dbReference type="PhylomeDB" id="E9G7L9"/>
<dbReference type="eggNOG" id="KOG0789">
    <property type="taxonomic scope" value="Eukaryota"/>
</dbReference>
<evidence type="ECO:0000313" key="10">
    <source>
        <dbReference type="EMBL" id="EFX84491.1"/>
    </source>
</evidence>
<dbReference type="InterPro" id="IPR004328">
    <property type="entry name" value="BRO1_dom"/>
</dbReference>
<dbReference type="OMA" id="HQRPLHM"/>
<dbReference type="eggNOG" id="KOG2220">
    <property type="taxonomic scope" value="Eukaryota"/>
</dbReference>
<feature type="domain" description="Tyrosine specific protein phosphatases" evidence="8">
    <location>
        <begin position="1394"/>
        <end position="1472"/>
    </location>
</feature>
<evidence type="ECO:0000313" key="11">
    <source>
        <dbReference type="Proteomes" id="UP000000305"/>
    </source>
</evidence>
<feature type="domain" description="Tyrosine-protein phosphatase" evidence="7">
    <location>
        <begin position="1246"/>
        <end position="1481"/>
    </location>
</feature>
<name>E9G7L9_DAPPU</name>
<dbReference type="InterPro" id="IPR000387">
    <property type="entry name" value="Tyr_Pase_dom"/>
</dbReference>
<evidence type="ECO:0000256" key="1">
    <source>
        <dbReference type="ARBA" id="ARBA00004177"/>
    </source>
</evidence>
<dbReference type="PROSITE" id="PS50055">
    <property type="entry name" value="TYR_PHOSPHATASE_PTP"/>
    <property type="match status" value="1"/>
</dbReference>
<dbReference type="GO" id="GO:0045022">
    <property type="term" value="P:early endosome to late endosome transport"/>
    <property type="evidence" value="ECO:0000318"/>
    <property type="project" value="GO_Central"/>
</dbReference>
<dbReference type="GO" id="GO:0043328">
    <property type="term" value="P:protein transport to vacuole involved in ubiquitin-dependent protein catabolic process via the multivesicular body sorting pathway"/>
    <property type="evidence" value="ECO:0000318"/>
    <property type="project" value="GO_Central"/>
</dbReference>
<dbReference type="CDD" id="cd09234">
    <property type="entry name" value="V_HD-PTP_like"/>
    <property type="match status" value="1"/>
</dbReference>
<dbReference type="Gene3D" id="3.90.190.10">
    <property type="entry name" value="Protein tyrosine phosphatase superfamily"/>
    <property type="match status" value="1"/>
</dbReference>
<dbReference type="GO" id="GO:0005768">
    <property type="term" value="C:endosome"/>
    <property type="evidence" value="ECO:0000318"/>
    <property type="project" value="GO_Central"/>
</dbReference>
<protein>
    <recommendedName>
        <fullName evidence="12">Tyrosine-protein phosphatase non-receptor type 23</fullName>
    </recommendedName>
</protein>
<feature type="compositionally biased region" description="Low complexity" evidence="6">
    <location>
        <begin position="835"/>
        <end position="846"/>
    </location>
</feature>
<feature type="domain" description="BRO1" evidence="9">
    <location>
        <begin position="1"/>
        <end position="406"/>
    </location>
</feature>
<feature type="compositionally biased region" description="Basic and acidic residues" evidence="6">
    <location>
        <begin position="713"/>
        <end position="725"/>
    </location>
</feature>
<feature type="compositionally biased region" description="Low complexity" evidence="6">
    <location>
        <begin position="809"/>
        <end position="820"/>
    </location>
</feature>
<feature type="region of interest" description="Disordered" evidence="6">
    <location>
        <begin position="713"/>
        <end position="747"/>
    </location>
</feature>
<evidence type="ECO:0000259" key="8">
    <source>
        <dbReference type="PROSITE" id="PS50056"/>
    </source>
</evidence>
<dbReference type="GO" id="GO:0048666">
    <property type="term" value="P:neuron development"/>
    <property type="evidence" value="ECO:0007669"/>
    <property type="project" value="UniProtKB-ARBA"/>
</dbReference>
<dbReference type="GO" id="GO:0032456">
    <property type="term" value="P:endocytic recycling"/>
    <property type="evidence" value="ECO:0000318"/>
    <property type="project" value="GO_Central"/>
</dbReference>
<evidence type="ECO:0000256" key="5">
    <source>
        <dbReference type="SAM" id="Coils"/>
    </source>
</evidence>
<dbReference type="InterPro" id="IPR003595">
    <property type="entry name" value="Tyr_Pase_cat"/>
</dbReference>
<dbReference type="Gene3D" id="1.20.120.560">
    <property type="entry name" value="alix/aip1 in complex with the ypdl late domain"/>
    <property type="match status" value="1"/>
</dbReference>
<evidence type="ECO:0000256" key="3">
    <source>
        <dbReference type="ARBA" id="ARBA00022490"/>
    </source>
</evidence>
<keyword evidence="3" id="KW-0963">Cytoplasm</keyword>
<dbReference type="Gene3D" id="1.20.140.50">
    <property type="entry name" value="alix/aip1 like domains"/>
    <property type="match status" value="1"/>
</dbReference>
<feature type="coiled-coil region" evidence="5">
    <location>
        <begin position="282"/>
        <end position="309"/>
    </location>
</feature>
<evidence type="ECO:0000256" key="6">
    <source>
        <dbReference type="SAM" id="MobiDB-lite"/>
    </source>
</evidence>
<dbReference type="PANTHER" id="PTHR23030:SF30">
    <property type="entry name" value="TYROSINE-PROTEIN PHOSPHATASE NON-RECEPTOR TYPE 23"/>
    <property type="match status" value="1"/>
</dbReference>
<dbReference type="PRINTS" id="PR00700">
    <property type="entry name" value="PRTYPHPHTASE"/>
</dbReference>
<dbReference type="PROSITE" id="PS51180">
    <property type="entry name" value="BRO1"/>
    <property type="match status" value="1"/>
</dbReference>
<evidence type="ECO:0000259" key="9">
    <source>
        <dbReference type="PROSITE" id="PS51180"/>
    </source>
</evidence>
<keyword evidence="4" id="KW-0967">Endosome</keyword>
<dbReference type="PROSITE" id="PS00383">
    <property type="entry name" value="TYR_PHOSPHATASE_1"/>
    <property type="match status" value="1"/>
</dbReference>
<proteinExistence type="predicted"/>
<dbReference type="SMART" id="SM01041">
    <property type="entry name" value="BRO1"/>
    <property type="match status" value="1"/>
</dbReference>
<evidence type="ECO:0000256" key="4">
    <source>
        <dbReference type="ARBA" id="ARBA00022753"/>
    </source>
</evidence>
<evidence type="ECO:0000259" key="7">
    <source>
        <dbReference type="PROSITE" id="PS50055"/>
    </source>
</evidence>
<organism evidence="10 11">
    <name type="scientific">Daphnia pulex</name>
    <name type="common">Water flea</name>
    <dbReference type="NCBI Taxonomy" id="6669"/>
    <lineage>
        <taxon>Eukaryota</taxon>
        <taxon>Metazoa</taxon>
        <taxon>Ecdysozoa</taxon>
        <taxon>Arthropoda</taxon>
        <taxon>Crustacea</taxon>
        <taxon>Branchiopoda</taxon>
        <taxon>Diplostraca</taxon>
        <taxon>Cladocera</taxon>
        <taxon>Anomopoda</taxon>
        <taxon>Daphniidae</taxon>
        <taxon>Daphnia</taxon>
    </lineage>
</organism>
<dbReference type="InParanoid" id="E9G7L9"/>
<feature type="compositionally biased region" description="Polar residues" evidence="6">
    <location>
        <begin position="797"/>
        <end position="808"/>
    </location>
</feature>
<feature type="compositionally biased region" description="Polar residues" evidence="6">
    <location>
        <begin position="869"/>
        <end position="880"/>
    </location>
</feature>
<dbReference type="SMART" id="SM00194">
    <property type="entry name" value="PTPc"/>
    <property type="match status" value="1"/>
</dbReference>
<dbReference type="InterPro" id="IPR038499">
    <property type="entry name" value="BRO1_sf"/>
</dbReference>
<dbReference type="STRING" id="6669.E9G7L9"/>
<dbReference type="InterPro" id="IPR000242">
    <property type="entry name" value="PTP_cat"/>
</dbReference>
<dbReference type="InterPro" id="IPR025304">
    <property type="entry name" value="ALIX_V_dom"/>
</dbReference>